<sequence>MRTNGPPRSAGTNQQWRGRYRFTVHNHATAAVHERHGPPRPGATVAVVGAGVAGLVAAYELEQLGYNVVVLEGSRRCGGRIFSYRFAGPHADSPIAELGAMRFPARHIHTMGYVARLGLSDELRPFKSLLADDNALHGTTGGYLRLREAPRALMAELRDALLPRDYRDATLLFAAQLSLIVDAIAPPTQREGLRHDLHNRLLDHVESIDLRAYLTGHGETGIDLHGVFGRHPELRSACGGDLNTFLDDILTETSAELLRIRGGMARLTDRLARRLRRPILYAREVIGMNVQPDGVVLTIRAPGRTLTRHCQTVVCTAPLPVLRRMRLSGFPADKLDIIHGVKYVPATKIAFHCREAFWEREGITGGASFSGGRVRQTYYPAIDGDRALGAVLLASYTIGDEAEEWGAMSPHDRHAAVVGELSRMHPQLRDPGMVLNAVSLAWGRNKWSGSGCSVRWGKTLAEQEEERLAVARPVGPLFFAGEHCSSAPAWIDGAIQSAIEAVGQIVRWDSRAPAPAYS</sequence>
<dbReference type="InterPro" id="IPR050281">
    <property type="entry name" value="Flavin_monoamine_oxidase"/>
</dbReference>
<dbReference type="EMBL" id="BAAALS010000003">
    <property type="protein sequence ID" value="GAA1739311.1"/>
    <property type="molecule type" value="Genomic_DNA"/>
</dbReference>
<reference evidence="2 3" key="1">
    <citation type="journal article" date="2019" name="Int. J. Syst. Evol. Microbiol.">
        <title>The Global Catalogue of Microorganisms (GCM) 10K type strain sequencing project: providing services to taxonomists for standard genome sequencing and annotation.</title>
        <authorList>
            <consortium name="The Broad Institute Genomics Platform"/>
            <consortium name="The Broad Institute Genome Sequencing Center for Infectious Disease"/>
            <person name="Wu L."/>
            <person name="Ma J."/>
        </authorList>
    </citation>
    <scope>NUCLEOTIDE SEQUENCE [LARGE SCALE GENOMIC DNA]</scope>
    <source>
        <strain evidence="2 3">JCM 13249</strain>
    </source>
</reference>
<dbReference type="InterPro" id="IPR036188">
    <property type="entry name" value="FAD/NAD-bd_sf"/>
</dbReference>
<name>A0ABN2JUD2_9ACTN</name>
<dbReference type="Gene3D" id="3.90.660.10">
    <property type="match status" value="1"/>
</dbReference>
<evidence type="ECO:0000259" key="1">
    <source>
        <dbReference type="Pfam" id="PF01593"/>
    </source>
</evidence>
<accession>A0ABN2JUD2</accession>
<keyword evidence="3" id="KW-1185">Reference proteome</keyword>
<proteinExistence type="predicted"/>
<gene>
    <name evidence="2" type="ORF">GCM10009681_07580</name>
</gene>
<evidence type="ECO:0000313" key="3">
    <source>
        <dbReference type="Proteomes" id="UP001500655"/>
    </source>
</evidence>
<dbReference type="Gene3D" id="1.20.1440.240">
    <property type="match status" value="1"/>
</dbReference>
<dbReference type="RefSeq" id="WP_344076830.1">
    <property type="nucleotide sequence ID" value="NZ_BAAALS010000003.1"/>
</dbReference>
<dbReference type="SUPFAM" id="SSF54373">
    <property type="entry name" value="FAD-linked reductases, C-terminal domain"/>
    <property type="match status" value="1"/>
</dbReference>
<dbReference type="SUPFAM" id="SSF51905">
    <property type="entry name" value="FAD/NAD(P)-binding domain"/>
    <property type="match status" value="1"/>
</dbReference>
<protein>
    <submittedName>
        <fullName evidence="2">Flavin monoamine oxidase family protein</fullName>
    </submittedName>
</protein>
<dbReference type="PANTHER" id="PTHR10742:SF342">
    <property type="entry name" value="AMINE OXIDASE"/>
    <property type="match status" value="1"/>
</dbReference>
<dbReference type="Proteomes" id="UP001500655">
    <property type="component" value="Unassembled WGS sequence"/>
</dbReference>
<organism evidence="2 3">
    <name type="scientific">Luedemannella helvata</name>
    <dbReference type="NCBI Taxonomy" id="349315"/>
    <lineage>
        <taxon>Bacteria</taxon>
        <taxon>Bacillati</taxon>
        <taxon>Actinomycetota</taxon>
        <taxon>Actinomycetes</taxon>
        <taxon>Micromonosporales</taxon>
        <taxon>Micromonosporaceae</taxon>
        <taxon>Luedemannella</taxon>
    </lineage>
</organism>
<evidence type="ECO:0000313" key="2">
    <source>
        <dbReference type="EMBL" id="GAA1739311.1"/>
    </source>
</evidence>
<dbReference type="Gene3D" id="3.50.50.60">
    <property type="entry name" value="FAD/NAD(P)-binding domain"/>
    <property type="match status" value="1"/>
</dbReference>
<dbReference type="PANTHER" id="PTHR10742">
    <property type="entry name" value="FLAVIN MONOAMINE OXIDASE"/>
    <property type="match status" value="1"/>
</dbReference>
<comment type="caution">
    <text evidence="2">The sequence shown here is derived from an EMBL/GenBank/DDBJ whole genome shotgun (WGS) entry which is preliminary data.</text>
</comment>
<dbReference type="Pfam" id="PF01593">
    <property type="entry name" value="Amino_oxidase"/>
    <property type="match status" value="1"/>
</dbReference>
<feature type="domain" description="Amine oxidase" evidence="1">
    <location>
        <begin position="52"/>
        <end position="505"/>
    </location>
</feature>
<dbReference type="InterPro" id="IPR002937">
    <property type="entry name" value="Amino_oxidase"/>
</dbReference>